<gene>
    <name evidence="3" type="ORF">KFK14_17870</name>
</gene>
<dbReference type="Gene3D" id="3.40.50.2300">
    <property type="match status" value="1"/>
</dbReference>
<name>A0A975K5J5_9SPHN</name>
<dbReference type="GO" id="GO:0000160">
    <property type="term" value="P:phosphorelay signal transduction system"/>
    <property type="evidence" value="ECO:0007669"/>
    <property type="project" value="InterPro"/>
</dbReference>
<evidence type="ECO:0000259" key="2">
    <source>
        <dbReference type="PROSITE" id="PS50110"/>
    </source>
</evidence>
<dbReference type="InterPro" id="IPR052048">
    <property type="entry name" value="ST_Response_Regulator"/>
</dbReference>
<dbReference type="InterPro" id="IPR001789">
    <property type="entry name" value="Sig_transdc_resp-reg_receiver"/>
</dbReference>
<dbReference type="AlphaFoldDB" id="A0A975K5J5"/>
<dbReference type="PROSITE" id="PS50110">
    <property type="entry name" value="RESPONSE_REGULATORY"/>
    <property type="match status" value="1"/>
</dbReference>
<evidence type="ECO:0000313" key="3">
    <source>
        <dbReference type="EMBL" id="QUT04877.1"/>
    </source>
</evidence>
<dbReference type="PANTHER" id="PTHR43228">
    <property type="entry name" value="TWO-COMPONENT RESPONSE REGULATOR"/>
    <property type="match status" value="1"/>
</dbReference>
<dbReference type="Pfam" id="PF00072">
    <property type="entry name" value="Response_reg"/>
    <property type="match status" value="1"/>
</dbReference>
<feature type="domain" description="Response regulatory" evidence="2">
    <location>
        <begin position="1"/>
        <end position="111"/>
    </location>
</feature>
<feature type="modified residue" description="4-aspartylphosphate" evidence="1">
    <location>
        <position position="50"/>
    </location>
</feature>
<dbReference type="Proteomes" id="UP000681425">
    <property type="component" value="Chromosome"/>
</dbReference>
<dbReference type="PANTHER" id="PTHR43228:SF1">
    <property type="entry name" value="TWO-COMPONENT RESPONSE REGULATOR ARR22"/>
    <property type="match status" value="1"/>
</dbReference>
<reference evidence="3" key="1">
    <citation type="submission" date="2021-04" db="EMBL/GenBank/DDBJ databases">
        <title>Isolation of p-tert-butylphenol degrading bacteria Sphingobium phenoxybenzoativorans Tas13 from active sludge.</title>
        <authorList>
            <person name="Li Y."/>
        </authorList>
    </citation>
    <scope>NUCLEOTIDE SEQUENCE</scope>
    <source>
        <strain evidence="3">Tas13</strain>
    </source>
</reference>
<dbReference type="InterPro" id="IPR011006">
    <property type="entry name" value="CheY-like_superfamily"/>
</dbReference>
<keyword evidence="4" id="KW-1185">Reference proteome</keyword>
<evidence type="ECO:0000313" key="4">
    <source>
        <dbReference type="Proteomes" id="UP000681425"/>
    </source>
</evidence>
<dbReference type="EMBL" id="CP073910">
    <property type="protein sequence ID" value="QUT04877.1"/>
    <property type="molecule type" value="Genomic_DNA"/>
</dbReference>
<protein>
    <submittedName>
        <fullName evidence="3">Response regulator</fullName>
    </submittedName>
</protein>
<accession>A0A975K5J5</accession>
<sequence length="152" mass="16053">MTVDDCAVARHMVKLLLADQRGMEVVAEAASFEEASATLAGKQIDVITLDLNLPDAAGLPLIEKFTSAVRGIVVISGNAEQHADALKLGAVACLEKSRIVDEKARLVRSIHQAAKKRGPAKRFPILGRQAVRDAFSGWNGLVASAKGGGLLK</sequence>
<organism evidence="3 4">
    <name type="scientific">Sphingobium phenoxybenzoativorans</name>
    <dbReference type="NCBI Taxonomy" id="1592790"/>
    <lineage>
        <taxon>Bacteria</taxon>
        <taxon>Pseudomonadati</taxon>
        <taxon>Pseudomonadota</taxon>
        <taxon>Alphaproteobacteria</taxon>
        <taxon>Sphingomonadales</taxon>
        <taxon>Sphingomonadaceae</taxon>
        <taxon>Sphingobium</taxon>
    </lineage>
</organism>
<dbReference type="SMART" id="SM00448">
    <property type="entry name" value="REC"/>
    <property type="match status" value="1"/>
</dbReference>
<dbReference type="RefSeq" id="WP_212608615.1">
    <property type="nucleotide sequence ID" value="NZ_CP073910.1"/>
</dbReference>
<keyword evidence="1" id="KW-0597">Phosphoprotein</keyword>
<dbReference type="SUPFAM" id="SSF52172">
    <property type="entry name" value="CheY-like"/>
    <property type="match status" value="1"/>
</dbReference>
<proteinExistence type="predicted"/>
<dbReference type="KEGG" id="spph:KFK14_17870"/>
<evidence type="ECO:0000256" key="1">
    <source>
        <dbReference type="PROSITE-ProRule" id="PRU00169"/>
    </source>
</evidence>